<keyword evidence="1" id="KW-0732">Signal</keyword>
<reference evidence="2 3" key="1">
    <citation type="submission" date="2019-03" db="EMBL/GenBank/DDBJ databases">
        <title>Genomic Encyclopedia of Type Strains, Phase IV (KMG-IV): sequencing the most valuable type-strain genomes for metagenomic binning, comparative biology and taxonomic classification.</title>
        <authorList>
            <person name="Goeker M."/>
        </authorList>
    </citation>
    <scope>NUCLEOTIDE SEQUENCE [LARGE SCALE GENOMIC DNA]</scope>
    <source>
        <strain evidence="2 3">DSM 45934</strain>
    </source>
</reference>
<protein>
    <submittedName>
        <fullName evidence="2">Lysyl oxidase</fullName>
    </submittedName>
</protein>
<dbReference type="GO" id="GO:0005507">
    <property type="term" value="F:copper ion binding"/>
    <property type="evidence" value="ECO:0007669"/>
    <property type="project" value="InterPro"/>
</dbReference>
<sequence>MRSWIVGAAGVLAAMVVIPPAQAGEQLMLPDLRQAPPGCPGGYDGDPNRCWDWDVCMVADADAPNGNCVTDGDVRAVRLRFTTAEDNIGDGPLLLYGHRDAGATMQVRQAIQSGRHGPIPGSYGDARQATTTSMYYEPAPMHQHWHLMNFERMQLRTPNGDIVVTDRKNGFCLGDRYKVPDTVESGDDTPEHNLALFLRDNMCGHHNTAATDIKAGISAGQGDDYRFDVDFQWLDITHVPSGTYDLVNTVDSDHTLLEKDYTNNSSAAVFSIQWPRYAKNAPAVITEPPRVRLLRSCPGRERCAASG</sequence>
<evidence type="ECO:0000256" key="1">
    <source>
        <dbReference type="SAM" id="SignalP"/>
    </source>
</evidence>
<organism evidence="2 3">
    <name type="scientific">Actinocrispum wychmicini</name>
    <dbReference type="NCBI Taxonomy" id="1213861"/>
    <lineage>
        <taxon>Bacteria</taxon>
        <taxon>Bacillati</taxon>
        <taxon>Actinomycetota</taxon>
        <taxon>Actinomycetes</taxon>
        <taxon>Pseudonocardiales</taxon>
        <taxon>Pseudonocardiaceae</taxon>
        <taxon>Actinocrispum</taxon>
    </lineage>
</organism>
<comment type="caution">
    <text evidence="2">The sequence shown here is derived from an EMBL/GenBank/DDBJ whole genome shotgun (WGS) entry which is preliminary data.</text>
</comment>
<dbReference type="Proteomes" id="UP000295680">
    <property type="component" value="Unassembled WGS sequence"/>
</dbReference>
<gene>
    <name evidence="2" type="ORF">EV192_114123</name>
</gene>
<dbReference type="OrthoDB" id="914406at2"/>
<proteinExistence type="predicted"/>
<evidence type="ECO:0000313" key="3">
    <source>
        <dbReference type="Proteomes" id="UP000295680"/>
    </source>
</evidence>
<feature type="chain" id="PRO_5020751005" evidence="1">
    <location>
        <begin position="24"/>
        <end position="307"/>
    </location>
</feature>
<dbReference type="GO" id="GO:0016641">
    <property type="term" value="F:oxidoreductase activity, acting on the CH-NH2 group of donors, oxygen as acceptor"/>
    <property type="evidence" value="ECO:0007669"/>
    <property type="project" value="InterPro"/>
</dbReference>
<accession>A0A4R2IVQ4</accession>
<dbReference type="AlphaFoldDB" id="A0A4R2IVQ4"/>
<dbReference type="InterPro" id="IPR001695">
    <property type="entry name" value="Lysyl_oxidase"/>
</dbReference>
<dbReference type="EMBL" id="SLWS01000014">
    <property type="protein sequence ID" value="TCO49753.1"/>
    <property type="molecule type" value="Genomic_DNA"/>
</dbReference>
<keyword evidence="3" id="KW-1185">Reference proteome</keyword>
<dbReference type="RefSeq" id="WP_132124997.1">
    <property type="nucleotide sequence ID" value="NZ_SLWS01000014.1"/>
</dbReference>
<feature type="signal peptide" evidence="1">
    <location>
        <begin position="1"/>
        <end position="23"/>
    </location>
</feature>
<name>A0A4R2IVQ4_9PSEU</name>
<dbReference type="Pfam" id="PF01186">
    <property type="entry name" value="Lysyl_oxidase"/>
    <property type="match status" value="1"/>
</dbReference>
<evidence type="ECO:0000313" key="2">
    <source>
        <dbReference type="EMBL" id="TCO49753.1"/>
    </source>
</evidence>